<reference evidence="1 2" key="1">
    <citation type="submission" date="2019-09" db="EMBL/GenBank/DDBJ databases">
        <authorList>
            <person name="Depoorter E."/>
        </authorList>
    </citation>
    <scope>NUCLEOTIDE SEQUENCE [LARGE SCALE GENOMIC DNA]</scope>
    <source>
        <strain evidence="1">R-18109</strain>
    </source>
</reference>
<dbReference type="Proteomes" id="UP000494260">
    <property type="component" value="Unassembled WGS sequence"/>
</dbReference>
<evidence type="ECO:0008006" key="3">
    <source>
        <dbReference type="Google" id="ProtNLM"/>
    </source>
</evidence>
<sequence length="292" mass="32910">MKHLAHMRTPGDDGWLGLALTCNKDEVDTLRNHAWNLVKRYPDYDGHIANSTACPAPSAFAHLKELMREFYHHPPEKLGKRLLARRHQHGLLECPYCGSPGKPDTLDHFMPESVWPEFAIHPNNLVPQCGECAPIKGKRYYCTTRNDALFLHPIYHDMLAQLSFGIDITMQQQMPTYTIAFTVLNPLDAAGRTRLMTHIEELRLRERITAFCYREYGTWKTQISNNRFDVETTLGACLGVYPAFNAGAARDWKAAFYKGALQSRAFLTHLESFAPPAAAAAPPVSAVETLPC</sequence>
<protein>
    <recommendedName>
        <fullName evidence="3">HNH endonuclease</fullName>
    </recommendedName>
</protein>
<name>A0A6P2SU72_BURL3</name>
<dbReference type="AlphaFoldDB" id="A0A6P2SU72"/>
<dbReference type="Gene3D" id="1.10.30.50">
    <property type="match status" value="1"/>
</dbReference>
<dbReference type="RefSeq" id="WP_174948680.1">
    <property type="nucleotide sequence ID" value="NZ_CABVQH010000001.1"/>
</dbReference>
<evidence type="ECO:0000313" key="1">
    <source>
        <dbReference type="EMBL" id="VWC51835.1"/>
    </source>
</evidence>
<organism evidence="1 2">
    <name type="scientific">Burkholderia lata (strain ATCC 17760 / DSM 23089 / LMG 22485 / NCIMB 9086 / R18194 / 383)</name>
    <dbReference type="NCBI Taxonomy" id="482957"/>
    <lineage>
        <taxon>Bacteria</taxon>
        <taxon>Pseudomonadati</taxon>
        <taxon>Pseudomonadota</taxon>
        <taxon>Betaproteobacteria</taxon>
        <taxon>Burkholderiales</taxon>
        <taxon>Burkholderiaceae</taxon>
        <taxon>Burkholderia</taxon>
        <taxon>Burkholderia cepacia complex</taxon>
    </lineage>
</organism>
<gene>
    <name evidence="1" type="ORF">BLA18109_00156</name>
</gene>
<dbReference type="EMBL" id="CABVQH010000001">
    <property type="protein sequence ID" value="VWC51835.1"/>
    <property type="molecule type" value="Genomic_DNA"/>
</dbReference>
<proteinExistence type="predicted"/>
<accession>A0A6P2SU72</accession>
<evidence type="ECO:0000313" key="2">
    <source>
        <dbReference type="Proteomes" id="UP000494260"/>
    </source>
</evidence>